<gene>
    <name evidence="2" type="ORF">CJ240_06130</name>
</gene>
<feature type="transmembrane region" description="Helical" evidence="1">
    <location>
        <begin position="32"/>
        <end position="53"/>
    </location>
</feature>
<accession>A0ABX4USQ5</accession>
<feature type="transmembrane region" description="Helical" evidence="1">
    <location>
        <begin position="263"/>
        <end position="281"/>
    </location>
</feature>
<dbReference type="InterPro" id="IPR046671">
    <property type="entry name" value="DUF6541"/>
</dbReference>
<reference evidence="2 3" key="1">
    <citation type="submission" date="2017-09" db="EMBL/GenBank/DDBJ databases">
        <title>Bacterial strain isolated from the female urinary microbiota.</title>
        <authorList>
            <person name="Thomas-White K."/>
            <person name="Kumar N."/>
            <person name="Forster S."/>
            <person name="Putonti C."/>
            <person name="Lawley T."/>
            <person name="Wolfe A.J."/>
        </authorList>
    </citation>
    <scope>NUCLEOTIDE SEQUENCE [LARGE SCALE GENOMIC DNA]</scope>
    <source>
        <strain evidence="2 3">UMB0744</strain>
    </source>
</reference>
<sequence>MLKVYLLQVTCSLLLLFIPGLAVSRALRIKGVIAWAFAPLISLSISASGAVVANLLGISWGIGSFLLMTAICLVVAYLLAVKCQPVHVDPPPRWLLSTGIVACLLQIIPFYFGAGIRDPIQQIDSTFHMNLVWNILDSGNGSTFGGATRMYGLETTKTIYPSGWHDFVSLFATKNTVVTAVNSMHVVVCVLWVVGLTLLAHAVFPNRPEIVLATQVCSTLIVEFPTYLQSAYPVFPNSLAIACLPTLFAGCLLLVRSGRQRTLYARTIYGTLITLIVLSLCLVHPSYIFNVCVLGIGPIVFLSWQKLQTVSKEERKKLLWITALFSVFSVIIIIVALLSSSFISNTLYQMATKYTTTSNISLSAFIKILGLASSDPIGASSVLKLIRYPLSLICLVLTVAGFAVCRRFGKPGIAIFWMWVPAALVALSTMWRVFPLSVIGGIWYMSPHRILGVLAIPQTLLMALALVRIVSRIRPGNQMSTVHRARGLNRTAVLAVTIIFAITVPLGVVAKAPYFRMVYDPASRFTTIVASSGELDMLYRLRQEKLVEGLILGDPMNGSALAQAVSGREVVLPQLYYRPSNKDENYLKDNFSDLGYDRKVCDVIKKLHIAYFYYDPDLSNMAKNSAKQAPGFYKDINWSGLRKIDSGGTATLYEITACK</sequence>
<feature type="transmembrane region" description="Helical" evidence="1">
    <location>
        <begin position="184"/>
        <end position="204"/>
    </location>
</feature>
<dbReference type="EMBL" id="PNGC01000002">
    <property type="protein sequence ID" value="PMB89340.1"/>
    <property type="molecule type" value="Genomic_DNA"/>
</dbReference>
<proteinExistence type="predicted"/>
<dbReference type="RefSeq" id="WP_102184372.1">
    <property type="nucleotide sequence ID" value="NZ_CAUPGC010000003.1"/>
</dbReference>
<feature type="transmembrane region" description="Helical" evidence="1">
    <location>
        <begin position="234"/>
        <end position="256"/>
    </location>
</feature>
<evidence type="ECO:0000256" key="1">
    <source>
        <dbReference type="SAM" id="Phobius"/>
    </source>
</evidence>
<evidence type="ECO:0000313" key="3">
    <source>
        <dbReference type="Proteomes" id="UP000243201"/>
    </source>
</evidence>
<feature type="transmembrane region" description="Helical" evidence="1">
    <location>
        <begin position="60"/>
        <end position="80"/>
    </location>
</feature>
<feature type="transmembrane region" description="Helical" evidence="1">
    <location>
        <begin position="385"/>
        <end position="404"/>
    </location>
</feature>
<feature type="transmembrane region" description="Helical" evidence="1">
    <location>
        <begin position="450"/>
        <end position="470"/>
    </location>
</feature>
<name>A0ABX4USQ5_9ACTO</name>
<feature type="transmembrane region" description="Helical" evidence="1">
    <location>
        <begin position="416"/>
        <end position="444"/>
    </location>
</feature>
<keyword evidence="1" id="KW-0472">Membrane</keyword>
<feature type="transmembrane region" description="Helical" evidence="1">
    <location>
        <begin position="287"/>
        <end position="307"/>
    </location>
</feature>
<evidence type="ECO:0000313" key="2">
    <source>
        <dbReference type="EMBL" id="PMB89340.1"/>
    </source>
</evidence>
<keyword evidence="3" id="KW-1185">Reference proteome</keyword>
<feature type="transmembrane region" description="Helical" evidence="1">
    <location>
        <begin position="319"/>
        <end position="343"/>
    </location>
</feature>
<organism evidence="2 3">
    <name type="scientific">Varibaculum cambriense</name>
    <dbReference type="NCBI Taxonomy" id="184870"/>
    <lineage>
        <taxon>Bacteria</taxon>
        <taxon>Bacillati</taxon>
        <taxon>Actinomycetota</taxon>
        <taxon>Actinomycetes</taxon>
        <taxon>Actinomycetales</taxon>
        <taxon>Actinomycetaceae</taxon>
        <taxon>Varibaculum</taxon>
    </lineage>
</organism>
<keyword evidence="1" id="KW-0812">Transmembrane</keyword>
<dbReference type="Pfam" id="PF20176">
    <property type="entry name" value="DUF6541"/>
    <property type="match status" value="1"/>
</dbReference>
<feature type="transmembrane region" description="Helical" evidence="1">
    <location>
        <begin position="92"/>
        <end position="112"/>
    </location>
</feature>
<dbReference type="Proteomes" id="UP000243201">
    <property type="component" value="Unassembled WGS sequence"/>
</dbReference>
<protein>
    <submittedName>
        <fullName evidence="2">Uncharacterized protein</fullName>
    </submittedName>
</protein>
<comment type="caution">
    <text evidence="2">The sequence shown here is derived from an EMBL/GenBank/DDBJ whole genome shotgun (WGS) entry which is preliminary data.</text>
</comment>
<feature type="transmembrane region" description="Helical" evidence="1">
    <location>
        <begin position="491"/>
        <end position="510"/>
    </location>
</feature>
<keyword evidence="1" id="KW-1133">Transmembrane helix</keyword>